<organism evidence="9 10">
    <name type="scientific">Rhynchosporium agropyri</name>
    <dbReference type="NCBI Taxonomy" id="914238"/>
    <lineage>
        <taxon>Eukaryota</taxon>
        <taxon>Fungi</taxon>
        <taxon>Dikarya</taxon>
        <taxon>Ascomycota</taxon>
        <taxon>Pezizomycotina</taxon>
        <taxon>Leotiomycetes</taxon>
        <taxon>Helotiales</taxon>
        <taxon>Ploettnerulaceae</taxon>
        <taxon>Rhynchosporium</taxon>
    </lineage>
</organism>
<evidence type="ECO:0000313" key="9">
    <source>
        <dbReference type="EMBL" id="CZS88297.1"/>
    </source>
</evidence>
<feature type="region of interest" description="Disordered" evidence="8">
    <location>
        <begin position="1071"/>
        <end position="1134"/>
    </location>
</feature>
<feature type="compositionally biased region" description="Polar residues" evidence="8">
    <location>
        <begin position="875"/>
        <end position="909"/>
    </location>
</feature>
<evidence type="ECO:0000256" key="7">
    <source>
        <dbReference type="RuleBase" id="RU049441"/>
    </source>
</evidence>
<feature type="region of interest" description="Disordered" evidence="8">
    <location>
        <begin position="540"/>
        <end position="614"/>
    </location>
</feature>
<protein>
    <recommendedName>
        <fullName evidence="3 7">Stress response protein NST1</fullName>
    </recommendedName>
</protein>
<dbReference type="GO" id="GO:0005737">
    <property type="term" value="C:cytoplasm"/>
    <property type="evidence" value="ECO:0007669"/>
    <property type="project" value="UniProtKB-SubCell"/>
</dbReference>
<evidence type="ECO:0000313" key="10">
    <source>
        <dbReference type="Proteomes" id="UP000178912"/>
    </source>
</evidence>
<dbReference type="InterPro" id="IPR025279">
    <property type="entry name" value="NST1"/>
</dbReference>
<dbReference type="EMBL" id="FJUX01000001">
    <property type="protein sequence ID" value="CZS88297.1"/>
    <property type="molecule type" value="Genomic_DNA"/>
</dbReference>
<feature type="compositionally biased region" description="Basic residues" evidence="8">
    <location>
        <begin position="277"/>
        <end position="286"/>
    </location>
</feature>
<evidence type="ECO:0000256" key="5">
    <source>
        <dbReference type="ARBA" id="ARBA00023016"/>
    </source>
</evidence>
<feature type="compositionally biased region" description="Basic and acidic residues" evidence="8">
    <location>
        <begin position="650"/>
        <end position="719"/>
    </location>
</feature>
<feature type="compositionally biased region" description="Low complexity" evidence="8">
    <location>
        <begin position="1118"/>
        <end position="1131"/>
    </location>
</feature>
<comment type="similarity">
    <text evidence="2 7">Belongs to the NST1 family.</text>
</comment>
<feature type="compositionally biased region" description="Basic residues" evidence="8">
    <location>
        <begin position="176"/>
        <end position="186"/>
    </location>
</feature>
<comment type="function">
    <text evidence="7">May act as a negative regulator of salt tolerance.</text>
</comment>
<comment type="subcellular location">
    <subcellularLocation>
        <location evidence="1 7">Cytoplasm</location>
    </subcellularLocation>
</comment>
<dbReference type="PANTHER" id="PTHR35711">
    <property type="entry name" value="EXPRESSED PROTEIN"/>
    <property type="match status" value="1"/>
</dbReference>
<keyword evidence="4 7" id="KW-0963">Cytoplasm</keyword>
<keyword evidence="6 7" id="KW-0175">Coiled coil</keyword>
<feature type="compositionally biased region" description="Acidic residues" evidence="8">
    <location>
        <begin position="225"/>
        <end position="234"/>
    </location>
</feature>
<dbReference type="PANTHER" id="PTHR35711:SF1">
    <property type="entry name" value="ECTODERMAL, ISOFORM F"/>
    <property type="match status" value="1"/>
</dbReference>
<feature type="region of interest" description="Disordered" evidence="8">
    <location>
        <begin position="219"/>
        <end position="299"/>
    </location>
</feature>
<feature type="region of interest" description="Disordered" evidence="8">
    <location>
        <begin position="870"/>
        <end position="924"/>
    </location>
</feature>
<sequence length="1324" mass="146745">MPEADATQRVLVNSNFISSRSSNPITNTINPLNFEVAIRVYTYNSIPRPNYQRFPAVRPFAEPPHLPQTPRYLAGRTDTLVGQKIPSSHDPRTTLPPIGMPANQRQKTAQYPPSPTSKTSSKYTNKDGSKFITVPKVFNISESSETSPAMAQATTKTNAQMPTSPPATDGSAPAVNRKKQKRRQKQAAKLAAEQPTAPLMNGARSQATLKGQMQDLEERFRDQALNEEDYEDNGQFDPAEGDPYYSDEDGDAYSASYSQNGSATNEYSRAPSNPSGKRSKKKKKSKGLQSEPPGHMYHGMNGLSHNHVSLPLPPLATNMPRGPGISKEKIWNTSSQEERERIKEFWLSLGEDERKSLVKVEKDAVLKKMKEQQKHSCSCTVCGRKRTAIEEELEVLYDAYYEELEQYANHQGDGVPPMMPPPRRFGAMSGLQPPNRLPPAFNGQQPSRGRIVEQLGDDEEEDDDEDEEEGDEEYSEDDGDEDDYSDEEPEELPRSHATDFFNFGNSLTVQGGILTVADDLLKNDGKKFIEMMEQLAERRMAREEDARIAFSNPPYGHPPNGAMHPHNHAHNHPPQQEDDEYDDEDEEEDEYDSQDEDYDEEEMDTMTEEQRMEEGRRMFQIFAARMFEQRVLTAYKDKVAKERQQKLLEELEEESRADQLKKAKKAKDAQKKKEKMAQKKQALAEEKAKRDSEKAAEEAALREAEEKKAEEQRLRAEEKRKKKEALKKAEEEERARKEAEKQRRLQEQRERQAELDRKQREAKEKERKDKEELRLRERQVREAKEREQKERKEKLENEKREKDAQNKANREAKEKQKRDDLIAQQTTAQAALVATQLKRPPISLPASLQPHPIASPYIPIATPAIPKVPTPIKLRTTSSQPESNSSVPQTPQTGSASQNVSPVPSTPLQGSPGPIGPPGKNQAQNLYLHHPQATSPMHAALKSPPGMHQASPFGGMPPMNMGFQPGLPMMGPGFNSGRMQHDPMFSHQPQFRPMAGPNGMPIHPGLGMHMPQGRGFPLPHGPPGFPQQIPNGLGGIGQAFGATKDGPPPQPHSRQHSGTYEPLTLQAQPIARPAPIGRPGSVVHGQHRNNHGKNDMDDLSNHLGSSALLDDSDEPLNSGAGARRSSAAPGGINRQPFVTPFGIDPATYGGPMNGYNGWGAPNPFGPSSLPGSNYMGGVGGGGGWGSSANNSFGAHSHQPMRPSQPRSISVRLMLCRACKSLEGTTADNFFPLNLIKEKVDLLNPPNEQPVSEKEILDICETEGNGVNGGGAFDIRNEEDGKPVSIRFGDDDTSNRPMGAPGEIGSPIVGFSSMRSFPGPPPGLF</sequence>
<evidence type="ECO:0000256" key="1">
    <source>
        <dbReference type="ARBA" id="ARBA00004496"/>
    </source>
</evidence>
<reference evidence="10" key="1">
    <citation type="submission" date="2016-03" db="EMBL/GenBank/DDBJ databases">
        <authorList>
            <person name="Guldener U."/>
        </authorList>
    </citation>
    <scope>NUCLEOTIDE SEQUENCE [LARGE SCALE GENOMIC DNA]</scope>
    <source>
        <strain evidence="10">04CH-RAC-A.6.1</strain>
    </source>
</reference>
<dbReference type="OrthoDB" id="21629at2759"/>
<keyword evidence="5 7" id="KW-0346">Stress response</keyword>
<feature type="region of interest" description="Disordered" evidence="8">
    <location>
        <begin position="650"/>
        <end position="823"/>
    </location>
</feature>
<feature type="region of interest" description="Disordered" evidence="8">
    <location>
        <begin position="143"/>
        <end position="201"/>
    </location>
</feature>
<feature type="region of interest" description="Disordered" evidence="8">
    <location>
        <begin position="82"/>
        <end position="127"/>
    </location>
</feature>
<name>A0A1E1JR33_9HELO</name>
<evidence type="ECO:0000256" key="3">
    <source>
        <dbReference type="ARBA" id="ARBA00020733"/>
    </source>
</evidence>
<dbReference type="Pfam" id="PF13945">
    <property type="entry name" value="NST1"/>
    <property type="match status" value="1"/>
</dbReference>
<keyword evidence="10" id="KW-1185">Reference proteome</keyword>
<proteinExistence type="inferred from homology"/>
<feature type="region of interest" description="Disordered" evidence="8">
    <location>
        <begin position="411"/>
        <end position="503"/>
    </location>
</feature>
<feature type="compositionally biased region" description="Basic and acidic residues" evidence="8">
    <location>
        <begin position="726"/>
        <end position="821"/>
    </location>
</feature>
<feature type="compositionally biased region" description="Acidic residues" evidence="8">
    <location>
        <begin position="455"/>
        <end position="490"/>
    </location>
</feature>
<dbReference type="Proteomes" id="UP000178912">
    <property type="component" value="Unassembled WGS sequence"/>
</dbReference>
<feature type="compositionally biased region" description="Polar residues" evidence="8">
    <location>
        <begin position="255"/>
        <end position="274"/>
    </location>
</feature>
<evidence type="ECO:0000256" key="4">
    <source>
        <dbReference type="ARBA" id="ARBA00022490"/>
    </source>
</evidence>
<feature type="compositionally biased region" description="Polar residues" evidence="8">
    <location>
        <begin position="143"/>
        <end position="162"/>
    </location>
</feature>
<evidence type="ECO:0000256" key="8">
    <source>
        <dbReference type="SAM" id="MobiDB-lite"/>
    </source>
</evidence>
<feature type="region of interest" description="Disordered" evidence="8">
    <location>
        <begin position="1287"/>
        <end position="1324"/>
    </location>
</feature>
<accession>A0A1E1JR33</accession>
<evidence type="ECO:0000256" key="6">
    <source>
        <dbReference type="ARBA" id="ARBA00023054"/>
    </source>
</evidence>
<evidence type="ECO:0000256" key="2">
    <source>
        <dbReference type="ARBA" id="ARBA00007112"/>
    </source>
</evidence>
<gene>
    <name evidence="9" type="ORF">RAG0_00016</name>
</gene>
<feature type="compositionally biased region" description="Acidic residues" evidence="8">
    <location>
        <begin position="576"/>
        <end position="607"/>
    </location>
</feature>